<keyword evidence="2 7" id="KW-0812">Transmembrane</keyword>
<comment type="caution">
    <text evidence="10">The sequence shown here is derived from an EMBL/GenBank/DDBJ whole genome shotgun (WGS) entry which is preliminary data.</text>
</comment>
<keyword evidence="3 7" id="KW-1133">Transmembrane helix</keyword>
<organism evidence="10 11">
    <name type="scientific">Phytophthora cactorum</name>
    <dbReference type="NCBI Taxonomy" id="29920"/>
    <lineage>
        <taxon>Eukaryota</taxon>
        <taxon>Sar</taxon>
        <taxon>Stramenopiles</taxon>
        <taxon>Oomycota</taxon>
        <taxon>Peronosporomycetes</taxon>
        <taxon>Peronosporales</taxon>
        <taxon>Peronosporaceae</taxon>
        <taxon>Phytophthora</taxon>
    </lineage>
</organism>
<dbReference type="OrthoDB" id="422728at2759"/>
<dbReference type="GO" id="GO:0006511">
    <property type="term" value="P:ubiquitin-dependent protein catabolic process"/>
    <property type="evidence" value="ECO:0007669"/>
    <property type="project" value="InterPro"/>
</dbReference>
<feature type="domain" description="UBA" evidence="8">
    <location>
        <begin position="635"/>
        <end position="681"/>
    </location>
</feature>
<dbReference type="CDD" id="cd14319">
    <property type="entry name" value="UBA_NBR1"/>
    <property type="match status" value="1"/>
</dbReference>
<dbReference type="InterPro" id="IPR001012">
    <property type="entry name" value="UBX_dom"/>
</dbReference>
<dbReference type="PROSITE" id="PS50030">
    <property type="entry name" value="UBA"/>
    <property type="match status" value="1"/>
</dbReference>
<evidence type="ECO:0000256" key="6">
    <source>
        <dbReference type="SAM" id="MobiDB-lite"/>
    </source>
</evidence>
<evidence type="ECO:0000259" key="8">
    <source>
        <dbReference type="PROSITE" id="PS50030"/>
    </source>
</evidence>
<dbReference type="EMBL" id="JAENGZ010001252">
    <property type="protein sequence ID" value="KAG6949426.1"/>
    <property type="molecule type" value="Genomic_DNA"/>
</dbReference>
<evidence type="ECO:0008006" key="12">
    <source>
        <dbReference type="Google" id="ProtNLM"/>
    </source>
</evidence>
<feature type="domain" description="UBX" evidence="9">
    <location>
        <begin position="505"/>
        <end position="565"/>
    </location>
</feature>
<dbReference type="Pfam" id="PF12832">
    <property type="entry name" value="MFS_1_like"/>
    <property type="match status" value="1"/>
</dbReference>
<reference evidence="10" key="1">
    <citation type="submission" date="2021-01" db="EMBL/GenBank/DDBJ databases">
        <title>Phytophthora aleatoria, a newly-described species from Pinus radiata is distinct from Phytophthora cactorum isolates based on comparative genomics.</title>
        <authorList>
            <person name="Mcdougal R."/>
            <person name="Panda P."/>
            <person name="Williams N."/>
            <person name="Studholme D.J."/>
        </authorList>
    </citation>
    <scope>NUCLEOTIDE SEQUENCE</scope>
    <source>
        <strain evidence="10">NZFS 3830</strain>
    </source>
</reference>
<feature type="compositionally biased region" description="Basic and acidic residues" evidence="6">
    <location>
        <begin position="198"/>
        <end position="216"/>
    </location>
</feature>
<dbReference type="Proteomes" id="UP000688947">
    <property type="component" value="Unassembled WGS sequence"/>
</dbReference>
<dbReference type="AlphaFoldDB" id="A0A8T1TVX0"/>
<feature type="transmembrane region" description="Helical" evidence="7">
    <location>
        <begin position="136"/>
        <end position="155"/>
    </location>
</feature>
<evidence type="ECO:0000259" key="9">
    <source>
        <dbReference type="PROSITE" id="PS50033"/>
    </source>
</evidence>
<feature type="region of interest" description="Disordered" evidence="6">
    <location>
        <begin position="197"/>
        <end position="216"/>
    </location>
</feature>
<keyword evidence="4 7" id="KW-0472">Membrane</keyword>
<dbReference type="PROSITE" id="PS50033">
    <property type="entry name" value="UBX"/>
    <property type="match status" value="1"/>
</dbReference>
<feature type="transmembrane region" description="Helical" evidence="7">
    <location>
        <begin position="31"/>
        <end position="49"/>
    </location>
</feature>
<dbReference type="InterPro" id="IPR015940">
    <property type="entry name" value="UBA"/>
</dbReference>
<dbReference type="Pfam" id="PF03152">
    <property type="entry name" value="UFD1_N1"/>
    <property type="match status" value="1"/>
</dbReference>
<dbReference type="CDD" id="cd01767">
    <property type="entry name" value="UBX"/>
    <property type="match status" value="1"/>
</dbReference>
<evidence type="ECO:0000256" key="2">
    <source>
        <dbReference type="ARBA" id="ARBA00022692"/>
    </source>
</evidence>
<dbReference type="GO" id="GO:0036503">
    <property type="term" value="P:ERAD pathway"/>
    <property type="evidence" value="ECO:0007669"/>
    <property type="project" value="TreeGrafter"/>
</dbReference>
<dbReference type="SMART" id="SM00166">
    <property type="entry name" value="UBX"/>
    <property type="match status" value="1"/>
</dbReference>
<proteinExistence type="predicted"/>
<keyword evidence="5" id="KW-0175">Coiled coil</keyword>
<name>A0A8T1TVX0_9STRA</name>
<evidence type="ECO:0000313" key="10">
    <source>
        <dbReference type="EMBL" id="KAG6949426.1"/>
    </source>
</evidence>
<accession>A0A8T1TVX0</accession>
<dbReference type="VEuPathDB" id="FungiDB:PC110_g18910"/>
<evidence type="ECO:0000256" key="4">
    <source>
        <dbReference type="ARBA" id="ARBA00023136"/>
    </source>
</evidence>
<evidence type="ECO:0000256" key="7">
    <source>
        <dbReference type="SAM" id="Phobius"/>
    </source>
</evidence>
<dbReference type="GO" id="GO:0031593">
    <property type="term" value="F:polyubiquitin modification-dependent protein binding"/>
    <property type="evidence" value="ECO:0007669"/>
    <property type="project" value="TreeGrafter"/>
</dbReference>
<dbReference type="InterPro" id="IPR024989">
    <property type="entry name" value="MFS_assoc_dom"/>
</dbReference>
<evidence type="ECO:0000256" key="3">
    <source>
        <dbReference type="ARBA" id="ARBA00022989"/>
    </source>
</evidence>
<dbReference type="InterPro" id="IPR004854">
    <property type="entry name" value="Ufd1-like"/>
</dbReference>
<dbReference type="Pfam" id="PF24842">
    <property type="entry name" value="UFD1_N2"/>
    <property type="match status" value="1"/>
</dbReference>
<dbReference type="Pfam" id="PF00789">
    <property type="entry name" value="UBX"/>
    <property type="match status" value="1"/>
</dbReference>
<evidence type="ECO:0000313" key="11">
    <source>
        <dbReference type="Proteomes" id="UP000688947"/>
    </source>
</evidence>
<dbReference type="PANTHER" id="PTHR12555">
    <property type="entry name" value="UBIQUITIN FUSION DEGRADATON PROTEIN 1"/>
    <property type="match status" value="1"/>
</dbReference>
<protein>
    <recommendedName>
        <fullName evidence="12">UBX domain-containing protein</fullName>
    </recommendedName>
</protein>
<evidence type="ECO:0000256" key="5">
    <source>
        <dbReference type="SAM" id="Coils"/>
    </source>
</evidence>
<dbReference type="VEuPathDB" id="FungiDB:PC110_g18908"/>
<sequence>MVLVSQIQSGPASSLLDHTVLDLLAKGGEGIFWSFNLCLIVGFSTLLVLQRIPPVKYDEYTALETADEGEQGVSDVTPSFLETTRLISKKMDVLLNLYNLAGDDPHIIGVAIMCEISSELPAFFFADKIVKKIGTVNVLLVSLVGYTLRISYYALMTNAWGAIPFEFLHGITFGLTVYNHHNQSNTMELDLNSRNSKWNREQNKRREQAKRKIETERRKRAAVAKAREELEKLQMQKRVERIAELERQEQQALEEQRLTGGIKYLQQLRPVPTKGDGDKITLPVSALEELDPQNALELGVFTFELSFDEDHHDGGASTLKRQTHAGVLEFVAEEGTVGLPPKVATSLFRYTKQLPGSIKVRFVRLEKGRFATLQPRGEGFGDRQIDFKHMLERSLKTHTTLTEGDVLFVRHGRETFEVLVAELKPERAINILNTDLEVDMIPCEAVVKKKEAEKRLEEEAARAVTLAKEKEQWKANKMANLAPEPSADERLQVKMVLRMSEGQPTRRFLHSSPLRTVFDFIEALTGEEAGHFRLAATYPRRLFGVDSADKSLQELGLNGRQEALFVEKVSADDILPEPAATEEYGEASIARPRTQLPGAWEEARQTLEKRLDESMHSTAVPAIHAMEPIMPVAQSADQATKWQAQLSELEEMGFMNRSLNIEVLERYQGRLLRVVNFLSEMGSSAEGAGSGVTVMED</sequence>
<dbReference type="PANTHER" id="PTHR12555:SF13">
    <property type="entry name" value="UBIQUITIN RECOGNITION FACTOR IN ER-ASSOCIATED DEGRADATION PROTEIN 1"/>
    <property type="match status" value="1"/>
</dbReference>
<dbReference type="InterPro" id="IPR055418">
    <property type="entry name" value="UFD1_N2"/>
</dbReference>
<comment type="subcellular location">
    <subcellularLocation>
        <location evidence="1">Membrane</location>
        <topology evidence="1">Multi-pass membrane protein</topology>
    </subcellularLocation>
</comment>
<dbReference type="GO" id="GO:0034098">
    <property type="term" value="C:VCP-NPL4-UFD1 AAA ATPase complex"/>
    <property type="evidence" value="ECO:0007669"/>
    <property type="project" value="TreeGrafter"/>
</dbReference>
<feature type="coiled-coil region" evidence="5">
    <location>
        <begin position="449"/>
        <end position="476"/>
    </location>
</feature>
<gene>
    <name evidence="10" type="ORF">JG687_00014871</name>
</gene>
<dbReference type="InterPro" id="IPR055417">
    <property type="entry name" value="UFD1_N1"/>
</dbReference>
<evidence type="ECO:0000256" key="1">
    <source>
        <dbReference type="ARBA" id="ARBA00004141"/>
    </source>
</evidence>